<evidence type="ECO:0000256" key="7">
    <source>
        <dbReference type="ARBA" id="ARBA00022490"/>
    </source>
</evidence>
<evidence type="ECO:0000313" key="20">
    <source>
        <dbReference type="EMBL" id="MEP7729200.1"/>
    </source>
</evidence>
<dbReference type="AlphaFoldDB" id="A0A2Z4PWI1"/>
<evidence type="ECO:0000256" key="2">
    <source>
        <dbReference type="ARBA" id="ARBA00004496"/>
    </source>
</evidence>
<dbReference type="PANTHER" id="PTHR46417:SF1">
    <property type="entry name" value="TRNA (GUANINE-N(1)-)-METHYLTRANSFERASE"/>
    <property type="match status" value="1"/>
</dbReference>
<dbReference type="Gene3D" id="3.40.1280.10">
    <property type="match status" value="1"/>
</dbReference>
<keyword evidence="9 15" id="KW-0808">Transferase</keyword>
<feature type="domain" description="tRNA methyltransferase TRMD/TRM10-type" evidence="18">
    <location>
        <begin position="1"/>
        <end position="224"/>
    </location>
</feature>
<dbReference type="FunFam" id="1.10.1270.20:FF:000001">
    <property type="entry name" value="tRNA (guanine-N(1)-)-methyltransferase"/>
    <property type="match status" value="1"/>
</dbReference>
<dbReference type="KEGG" id="mpri:MP3633_3033"/>
<comment type="similarity">
    <text evidence="3 15 17">Belongs to the RNA methyltransferase TrmD family.</text>
</comment>
<comment type="function">
    <text evidence="1 15 17">Specifically methylates guanosine-37 in various tRNAs.</text>
</comment>
<evidence type="ECO:0000313" key="24">
    <source>
        <dbReference type="Proteomes" id="UP001471651"/>
    </source>
</evidence>
<dbReference type="Pfam" id="PF01746">
    <property type="entry name" value="tRNA_m1G_MT"/>
    <property type="match status" value="1"/>
</dbReference>
<evidence type="ECO:0000256" key="16">
    <source>
        <dbReference type="PIRSR" id="PIRSR000386-1"/>
    </source>
</evidence>
<dbReference type="InterPro" id="IPR029026">
    <property type="entry name" value="tRNA_m1G_MTases_N"/>
</dbReference>
<dbReference type="SUPFAM" id="SSF75217">
    <property type="entry name" value="alpha/beta knot"/>
    <property type="match status" value="1"/>
</dbReference>
<reference evidence="19 22" key="1">
    <citation type="submission" date="2016-06" db="EMBL/GenBank/DDBJ databases">
        <title>The sequenced genome of the ice-adhering bacterium Marinomonas primoryensis, from Antarctica.</title>
        <authorList>
            <person name="Graham L."/>
            <person name="Vance T.D.R."/>
            <person name="Davies P.L."/>
        </authorList>
    </citation>
    <scope>NUCLEOTIDE SEQUENCE [LARGE SCALE GENOMIC DNA]</scope>
    <source>
        <strain evidence="19 22">AceL</strain>
    </source>
</reference>
<dbReference type="NCBIfam" id="TIGR00088">
    <property type="entry name" value="trmD"/>
    <property type="match status" value="1"/>
</dbReference>
<gene>
    <name evidence="15 20" type="primary">trmD</name>
    <name evidence="19" type="ORF">A8139_19995</name>
    <name evidence="20" type="ORF">ABKW32_07055</name>
    <name evidence="21" type="ORF">MP3633_3033</name>
</gene>
<organism evidence="19 22">
    <name type="scientific">Marinomonas primoryensis</name>
    <dbReference type="NCBI Taxonomy" id="178399"/>
    <lineage>
        <taxon>Bacteria</taxon>
        <taxon>Pseudomonadati</taxon>
        <taxon>Pseudomonadota</taxon>
        <taxon>Gammaproteobacteria</taxon>
        <taxon>Oceanospirillales</taxon>
        <taxon>Oceanospirillaceae</taxon>
        <taxon>Marinomonas</taxon>
    </lineage>
</organism>
<sequence length="250" mass="28056">MKVSVISLFPEMFQAITQYGVTGRAIKSGLVEVDFYNPRDFTHDKHKTVDDRPYGGGPGMLMKVQPLKDAIASAKVSVPNAKVIYLSPQGRTLTQEGVQQLAKQAEFILVAGRYEGVDERLIQSEIDEEWSIGDFVLSGGELPAMVLMDTVFRMVPGVLGKQASADEDSFADGLLDCPHYTRPEVLNGEPVPSVLLSGNHEEIRRWRLKQKLGRTFERRPDLLQYLELDKEQQLLLEEFIRETEDSTSAE</sequence>
<keyword evidence="10 15" id="KW-0949">S-adenosyl-L-methionine</keyword>
<dbReference type="EMBL" id="CP054301">
    <property type="protein sequence ID" value="QKK81760.1"/>
    <property type="molecule type" value="Genomic_DNA"/>
</dbReference>
<dbReference type="Proteomes" id="UP001471651">
    <property type="component" value="Unassembled WGS sequence"/>
</dbReference>
<dbReference type="EMBL" id="CP016181">
    <property type="protein sequence ID" value="AWY01972.1"/>
    <property type="molecule type" value="Genomic_DNA"/>
</dbReference>
<reference evidence="20 24" key="3">
    <citation type="submission" date="2024-05" db="EMBL/GenBank/DDBJ databases">
        <authorList>
            <person name="Busch G.E."/>
            <person name="Sharma I."/>
        </authorList>
    </citation>
    <scope>NUCLEOTIDE SEQUENCE [LARGE SCALE GENOMIC DNA]</scope>
    <source>
        <strain evidence="20 24">23GB23</strain>
    </source>
</reference>
<evidence type="ECO:0000256" key="13">
    <source>
        <dbReference type="ARBA" id="ARBA00033392"/>
    </source>
</evidence>
<comment type="subcellular location">
    <subcellularLocation>
        <location evidence="2 15 17">Cytoplasm</location>
    </subcellularLocation>
</comment>
<keyword evidence="11 15" id="KW-0819">tRNA processing</keyword>
<evidence type="ECO:0000313" key="23">
    <source>
        <dbReference type="Proteomes" id="UP000509371"/>
    </source>
</evidence>
<name>A0A2Z4PWI1_9GAMM</name>
<dbReference type="GO" id="GO:0052906">
    <property type="term" value="F:tRNA (guanine(37)-N1)-methyltransferase activity"/>
    <property type="evidence" value="ECO:0007669"/>
    <property type="project" value="UniProtKB-UniRule"/>
</dbReference>
<dbReference type="Gene3D" id="1.10.1270.20">
    <property type="entry name" value="tRNA(m1g37)methyltransferase, domain 2"/>
    <property type="match status" value="1"/>
</dbReference>
<dbReference type="CDD" id="cd18080">
    <property type="entry name" value="TrmD-like"/>
    <property type="match status" value="1"/>
</dbReference>
<evidence type="ECO:0000256" key="8">
    <source>
        <dbReference type="ARBA" id="ARBA00022603"/>
    </source>
</evidence>
<dbReference type="OrthoDB" id="9807416at2"/>
<dbReference type="InterPro" id="IPR023148">
    <property type="entry name" value="tRNA_m1G_MeTrfase_C_sf"/>
</dbReference>
<evidence type="ECO:0000256" key="12">
    <source>
        <dbReference type="ARBA" id="ARBA00029736"/>
    </source>
</evidence>
<evidence type="ECO:0000256" key="6">
    <source>
        <dbReference type="ARBA" id="ARBA00014679"/>
    </source>
</evidence>
<dbReference type="InterPro" id="IPR002649">
    <property type="entry name" value="tRNA_m1G_MeTrfase_TrmD"/>
</dbReference>
<dbReference type="NCBIfam" id="NF000648">
    <property type="entry name" value="PRK00026.1"/>
    <property type="match status" value="1"/>
</dbReference>
<dbReference type="PANTHER" id="PTHR46417">
    <property type="entry name" value="TRNA (GUANINE-N(1)-)-METHYLTRANSFERASE"/>
    <property type="match status" value="1"/>
</dbReference>
<protein>
    <recommendedName>
        <fullName evidence="6 15">tRNA (guanine-N(1)-)-methyltransferase</fullName>
        <ecNumber evidence="5 15">2.1.1.228</ecNumber>
    </recommendedName>
    <alternativeName>
        <fullName evidence="12 15">M1G-methyltransferase</fullName>
    </alternativeName>
    <alternativeName>
        <fullName evidence="13 15">tRNA [GM37] methyltransferase</fullName>
    </alternativeName>
</protein>
<dbReference type="InterPro" id="IPR029028">
    <property type="entry name" value="Alpha/beta_knot_MTases"/>
</dbReference>
<dbReference type="EC" id="2.1.1.228" evidence="5 15"/>
<dbReference type="EMBL" id="JBDYKN010000005">
    <property type="protein sequence ID" value="MEP7729200.1"/>
    <property type="molecule type" value="Genomic_DNA"/>
</dbReference>
<evidence type="ECO:0000313" key="21">
    <source>
        <dbReference type="EMBL" id="QKK81760.1"/>
    </source>
</evidence>
<evidence type="ECO:0000259" key="18">
    <source>
        <dbReference type="Pfam" id="PF01746"/>
    </source>
</evidence>
<evidence type="ECO:0000256" key="11">
    <source>
        <dbReference type="ARBA" id="ARBA00022694"/>
    </source>
</evidence>
<dbReference type="Proteomes" id="UP000249898">
    <property type="component" value="Chromosome"/>
</dbReference>
<evidence type="ECO:0000256" key="17">
    <source>
        <dbReference type="RuleBase" id="RU003464"/>
    </source>
</evidence>
<keyword evidence="7 15" id="KW-0963">Cytoplasm</keyword>
<evidence type="ECO:0000256" key="5">
    <source>
        <dbReference type="ARBA" id="ARBA00012807"/>
    </source>
</evidence>
<dbReference type="GO" id="GO:0005829">
    <property type="term" value="C:cytosol"/>
    <property type="evidence" value="ECO:0007669"/>
    <property type="project" value="TreeGrafter"/>
</dbReference>
<evidence type="ECO:0000256" key="4">
    <source>
        <dbReference type="ARBA" id="ARBA00011738"/>
    </source>
</evidence>
<evidence type="ECO:0000256" key="1">
    <source>
        <dbReference type="ARBA" id="ARBA00002634"/>
    </source>
</evidence>
<comment type="catalytic activity">
    <reaction evidence="14 15 17">
        <text>guanosine(37) in tRNA + S-adenosyl-L-methionine = N(1)-methylguanosine(37) in tRNA + S-adenosyl-L-homocysteine + H(+)</text>
        <dbReference type="Rhea" id="RHEA:36899"/>
        <dbReference type="Rhea" id="RHEA-COMP:10145"/>
        <dbReference type="Rhea" id="RHEA-COMP:10147"/>
        <dbReference type="ChEBI" id="CHEBI:15378"/>
        <dbReference type="ChEBI" id="CHEBI:57856"/>
        <dbReference type="ChEBI" id="CHEBI:59789"/>
        <dbReference type="ChEBI" id="CHEBI:73542"/>
        <dbReference type="ChEBI" id="CHEBI:74269"/>
        <dbReference type="EC" id="2.1.1.228"/>
    </reaction>
</comment>
<evidence type="ECO:0000256" key="3">
    <source>
        <dbReference type="ARBA" id="ARBA00007630"/>
    </source>
</evidence>
<keyword evidence="24" id="KW-1185">Reference proteome</keyword>
<dbReference type="PIRSF" id="PIRSF000386">
    <property type="entry name" value="tRNA_mtase"/>
    <property type="match status" value="1"/>
</dbReference>
<evidence type="ECO:0000256" key="9">
    <source>
        <dbReference type="ARBA" id="ARBA00022679"/>
    </source>
</evidence>
<reference evidence="21 23" key="2">
    <citation type="submission" date="2020-06" db="EMBL/GenBank/DDBJ databases">
        <authorList>
            <person name="Voronona O.L."/>
            <person name="Aksenova E.I."/>
            <person name="Kunda M.S."/>
            <person name="Semenov A.N."/>
            <person name="Ryzhova N."/>
        </authorList>
    </citation>
    <scope>NUCLEOTIDE SEQUENCE [LARGE SCALE GENOMIC DNA]</scope>
    <source>
        <strain evidence="21 23">MPKMM3633</strain>
    </source>
</reference>
<dbReference type="Proteomes" id="UP000509371">
    <property type="component" value="Chromosome"/>
</dbReference>
<dbReference type="RefSeq" id="WP_112140925.1">
    <property type="nucleotide sequence ID" value="NZ_BAAAEF010000016.1"/>
</dbReference>
<evidence type="ECO:0000256" key="15">
    <source>
        <dbReference type="HAMAP-Rule" id="MF_00605"/>
    </source>
</evidence>
<accession>A0A2Z4PWI1</accession>
<dbReference type="InterPro" id="IPR016009">
    <property type="entry name" value="tRNA_MeTrfase_TRMD/TRM10"/>
</dbReference>
<evidence type="ECO:0000256" key="10">
    <source>
        <dbReference type="ARBA" id="ARBA00022691"/>
    </source>
</evidence>
<evidence type="ECO:0000256" key="14">
    <source>
        <dbReference type="ARBA" id="ARBA00047783"/>
    </source>
</evidence>
<proteinExistence type="inferred from homology"/>
<comment type="subunit">
    <text evidence="4 15 17">Homodimer.</text>
</comment>
<dbReference type="HAMAP" id="MF_00605">
    <property type="entry name" value="TrmD"/>
    <property type="match status" value="1"/>
</dbReference>
<dbReference type="FunFam" id="3.40.1280.10:FF:000001">
    <property type="entry name" value="tRNA (guanine-N(1)-)-methyltransferase"/>
    <property type="match status" value="1"/>
</dbReference>
<evidence type="ECO:0000313" key="19">
    <source>
        <dbReference type="EMBL" id="AWY01972.1"/>
    </source>
</evidence>
<evidence type="ECO:0000313" key="22">
    <source>
        <dbReference type="Proteomes" id="UP000249898"/>
    </source>
</evidence>
<feature type="binding site" evidence="15 16">
    <location>
        <begin position="132"/>
        <end position="137"/>
    </location>
    <ligand>
        <name>S-adenosyl-L-methionine</name>
        <dbReference type="ChEBI" id="CHEBI:59789"/>
    </ligand>
</feature>
<feature type="binding site" evidence="15 16">
    <location>
        <position position="112"/>
    </location>
    <ligand>
        <name>S-adenosyl-L-methionine</name>
        <dbReference type="ChEBI" id="CHEBI:59789"/>
    </ligand>
</feature>
<dbReference type="GO" id="GO:0002939">
    <property type="term" value="P:tRNA N1-guanine methylation"/>
    <property type="evidence" value="ECO:0007669"/>
    <property type="project" value="TreeGrafter"/>
</dbReference>
<keyword evidence="8 15" id="KW-0489">Methyltransferase</keyword>